<evidence type="ECO:0000313" key="1">
    <source>
        <dbReference type="EMBL" id="JAH51277.1"/>
    </source>
</evidence>
<protein>
    <submittedName>
        <fullName evidence="1">Uncharacterized protein</fullName>
    </submittedName>
</protein>
<reference evidence="1" key="2">
    <citation type="journal article" date="2015" name="Fish Shellfish Immunol.">
        <title>Early steps in the European eel (Anguilla anguilla)-Vibrio vulnificus interaction in the gills: Role of the RtxA13 toxin.</title>
        <authorList>
            <person name="Callol A."/>
            <person name="Pajuelo D."/>
            <person name="Ebbesson L."/>
            <person name="Teles M."/>
            <person name="MacKenzie S."/>
            <person name="Amaro C."/>
        </authorList>
    </citation>
    <scope>NUCLEOTIDE SEQUENCE</scope>
</reference>
<dbReference type="AlphaFoldDB" id="A0A0E9TCY2"/>
<sequence>MFGAKVTLLWAFLFPADWLLYLEVTASPSLLNLLAHYLLGKL</sequence>
<proteinExistence type="predicted"/>
<reference evidence="1" key="1">
    <citation type="submission" date="2014-11" db="EMBL/GenBank/DDBJ databases">
        <authorList>
            <person name="Amaro Gonzalez C."/>
        </authorList>
    </citation>
    <scope>NUCLEOTIDE SEQUENCE</scope>
</reference>
<name>A0A0E9TCY2_ANGAN</name>
<dbReference type="EMBL" id="GBXM01057300">
    <property type="protein sequence ID" value="JAH51277.1"/>
    <property type="molecule type" value="Transcribed_RNA"/>
</dbReference>
<organism evidence="1">
    <name type="scientific">Anguilla anguilla</name>
    <name type="common">European freshwater eel</name>
    <name type="synonym">Muraena anguilla</name>
    <dbReference type="NCBI Taxonomy" id="7936"/>
    <lineage>
        <taxon>Eukaryota</taxon>
        <taxon>Metazoa</taxon>
        <taxon>Chordata</taxon>
        <taxon>Craniata</taxon>
        <taxon>Vertebrata</taxon>
        <taxon>Euteleostomi</taxon>
        <taxon>Actinopterygii</taxon>
        <taxon>Neopterygii</taxon>
        <taxon>Teleostei</taxon>
        <taxon>Anguilliformes</taxon>
        <taxon>Anguillidae</taxon>
        <taxon>Anguilla</taxon>
    </lineage>
</organism>
<accession>A0A0E9TCY2</accession>